<dbReference type="STRING" id="1314674.A0A0D7BFP0"/>
<organism evidence="1 2">
    <name type="scientific">Cylindrobasidium torrendii FP15055 ss-10</name>
    <dbReference type="NCBI Taxonomy" id="1314674"/>
    <lineage>
        <taxon>Eukaryota</taxon>
        <taxon>Fungi</taxon>
        <taxon>Dikarya</taxon>
        <taxon>Basidiomycota</taxon>
        <taxon>Agaricomycotina</taxon>
        <taxon>Agaricomycetes</taxon>
        <taxon>Agaricomycetidae</taxon>
        <taxon>Agaricales</taxon>
        <taxon>Marasmiineae</taxon>
        <taxon>Physalacriaceae</taxon>
        <taxon>Cylindrobasidium</taxon>
    </lineage>
</organism>
<reference evidence="1 2" key="1">
    <citation type="journal article" date="2015" name="Fungal Genet. Biol.">
        <title>Evolution of novel wood decay mechanisms in Agaricales revealed by the genome sequences of Fistulina hepatica and Cylindrobasidium torrendii.</title>
        <authorList>
            <person name="Floudas D."/>
            <person name="Held B.W."/>
            <person name="Riley R."/>
            <person name="Nagy L.G."/>
            <person name="Koehler G."/>
            <person name="Ransdell A.S."/>
            <person name="Younus H."/>
            <person name="Chow J."/>
            <person name="Chiniquy J."/>
            <person name="Lipzen A."/>
            <person name="Tritt A."/>
            <person name="Sun H."/>
            <person name="Haridas S."/>
            <person name="LaButti K."/>
            <person name="Ohm R.A."/>
            <person name="Kues U."/>
            <person name="Blanchette R.A."/>
            <person name="Grigoriev I.V."/>
            <person name="Minto R.E."/>
            <person name="Hibbett D.S."/>
        </authorList>
    </citation>
    <scope>NUCLEOTIDE SEQUENCE [LARGE SCALE GENOMIC DNA]</scope>
    <source>
        <strain evidence="1 2">FP15055 ss-10</strain>
    </source>
</reference>
<evidence type="ECO:0000313" key="1">
    <source>
        <dbReference type="EMBL" id="KIY68426.1"/>
    </source>
</evidence>
<accession>A0A0D7BFP0</accession>
<protein>
    <submittedName>
        <fullName evidence="1">Uncharacterized protein</fullName>
    </submittedName>
</protein>
<dbReference type="PANTHER" id="PTHR37332:SF1">
    <property type="entry name" value="ELMO DOMAIN-CONTAINING PROTEIN"/>
    <property type="match status" value="1"/>
</dbReference>
<dbReference type="PANTHER" id="PTHR37332">
    <property type="entry name" value="EXPRESSED PROTEIN"/>
    <property type="match status" value="1"/>
</dbReference>
<dbReference type="OrthoDB" id="14339at2759"/>
<sequence length="320" mass="35616">MMAERPGIRRKSSAQNLLTSFGKPSNINTSALSAIPMTPTMWTPMDPDTLPTGTSVEYIRDLVQKRIITLTYMRNMYEGQSHWFHTIFLSQEDLEREFNNAEMKKRTWRFTVLGMSLSSLLDIHNPPDLYRNLIGTLTEWEQAKEENTTNSKLRQAPKKLFRNRASGGKRPAELYLDAAGDSSYLITPTIPFQLDYHHTLIALLDVLSEVYSKISRTLGISPFPRMMGPLGPLSPHPGVADLVEPGDDLFTIVHPSTAAPAAPPPVAAGPDTDVILKIDAKLRKITGTLLKELDHLARNVIQDELASLDPRLDFNLGGAS</sequence>
<gene>
    <name evidence="1" type="ORF">CYLTODRAFT_489801</name>
</gene>
<keyword evidence="2" id="KW-1185">Reference proteome</keyword>
<proteinExistence type="predicted"/>
<name>A0A0D7BFP0_9AGAR</name>
<dbReference type="EMBL" id="KN880503">
    <property type="protein sequence ID" value="KIY68426.1"/>
    <property type="molecule type" value="Genomic_DNA"/>
</dbReference>
<dbReference type="Proteomes" id="UP000054007">
    <property type="component" value="Unassembled WGS sequence"/>
</dbReference>
<evidence type="ECO:0000313" key="2">
    <source>
        <dbReference type="Proteomes" id="UP000054007"/>
    </source>
</evidence>
<dbReference type="AlphaFoldDB" id="A0A0D7BFP0"/>